<keyword evidence="3" id="KW-1185">Reference proteome</keyword>
<gene>
    <name evidence="2" type="ORF">DWB68_14405</name>
</gene>
<evidence type="ECO:0000313" key="3">
    <source>
        <dbReference type="Proteomes" id="UP000265419"/>
    </source>
</evidence>
<comment type="caution">
    <text evidence="2">The sequence shown here is derived from an EMBL/GenBank/DDBJ whole genome shotgun (WGS) entry which is preliminary data.</text>
</comment>
<protein>
    <submittedName>
        <fullName evidence="2">Uncharacterized protein</fullName>
    </submittedName>
</protein>
<feature type="transmembrane region" description="Helical" evidence="1">
    <location>
        <begin position="87"/>
        <end position="105"/>
    </location>
</feature>
<evidence type="ECO:0000313" key="2">
    <source>
        <dbReference type="EMBL" id="RII41082.1"/>
    </source>
</evidence>
<organism evidence="2 3">
    <name type="scientific">Galactobacter valiniphilus</name>
    <dbReference type="NCBI Taxonomy" id="2676122"/>
    <lineage>
        <taxon>Bacteria</taxon>
        <taxon>Bacillati</taxon>
        <taxon>Actinomycetota</taxon>
        <taxon>Actinomycetes</taxon>
        <taxon>Micrococcales</taxon>
        <taxon>Micrococcaceae</taxon>
        <taxon>Galactobacter</taxon>
    </lineage>
</organism>
<reference evidence="2 3" key="1">
    <citation type="submission" date="2018-07" db="EMBL/GenBank/DDBJ databases">
        <title>Arthrobacter sp. nov., isolated from raw cow's milk with high bacterial count.</title>
        <authorList>
            <person name="Hahne J."/>
            <person name="Isele D."/>
            <person name="Lipski A."/>
        </authorList>
    </citation>
    <scope>NUCLEOTIDE SEQUENCE [LARGE SCALE GENOMIC DNA]</scope>
    <source>
        <strain evidence="2 3">JZ R-35</strain>
    </source>
</reference>
<name>A0A399JAM7_9MICC</name>
<feature type="transmembrane region" description="Helical" evidence="1">
    <location>
        <begin position="20"/>
        <end position="41"/>
    </location>
</feature>
<keyword evidence="1" id="KW-0812">Transmembrane</keyword>
<dbReference type="Proteomes" id="UP000265419">
    <property type="component" value="Unassembled WGS sequence"/>
</dbReference>
<sequence length="125" mass="13064">MPQEETAPPPQVRRDAVFYLRWAIGLLLGVVIAATVGTLVFPGMARVAVSASLVAAGVLLVGSMILWRGEGLPGEAQGHRPAEAAALPAFGALIVVAGLLVAQCWRVEATGMPWSTVFPSWFLGS</sequence>
<dbReference type="EMBL" id="QQXK01000037">
    <property type="protein sequence ID" value="RII41082.1"/>
    <property type="molecule type" value="Genomic_DNA"/>
</dbReference>
<keyword evidence="1" id="KW-1133">Transmembrane helix</keyword>
<accession>A0A399JAM7</accession>
<dbReference type="AlphaFoldDB" id="A0A399JAM7"/>
<proteinExistence type="predicted"/>
<evidence type="ECO:0000256" key="1">
    <source>
        <dbReference type="SAM" id="Phobius"/>
    </source>
</evidence>
<dbReference type="RefSeq" id="WP_119425816.1">
    <property type="nucleotide sequence ID" value="NZ_QQXK01000037.1"/>
</dbReference>
<feature type="transmembrane region" description="Helical" evidence="1">
    <location>
        <begin position="48"/>
        <end position="67"/>
    </location>
</feature>
<keyword evidence="1" id="KW-0472">Membrane</keyword>